<comment type="pathway">
    <text evidence="9">Amino-acid metabolism; lysine degradation.</text>
</comment>
<name>A0ABP0FQR1_CLALP</name>
<keyword evidence="19" id="KW-1185">Reference proteome</keyword>
<dbReference type="InterPro" id="IPR006091">
    <property type="entry name" value="Acyl-CoA_Oxase/DH_mid-dom"/>
</dbReference>
<keyword evidence="5 14" id="KW-0274">FAD</keyword>
<dbReference type="EMBL" id="CAWYQH010000079">
    <property type="protein sequence ID" value="CAK8680747.1"/>
    <property type="molecule type" value="Genomic_DNA"/>
</dbReference>
<comment type="subcellular location">
    <subcellularLocation>
        <location evidence="2">Mitochondrion matrix</location>
    </subcellularLocation>
</comment>
<evidence type="ECO:0000256" key="2">
    <source>
        <dbReference type="ARBA" id="ARBA00004305"/>
    </source>
</evidence>
<dbReference type="InterPro" id="IPR052033">
    <property type="entry name" value="Glutaryl-CoA_DH_mitochondrial"/>
</dbReference>
<dbReference type="InterPro" id="IPR013786">
    <property type="entry name" value="AcylCoA_DH/ox_N"/>
</dbReference>
<dbReference type="SUPFAM" id="SSF56645">
    <property type="entry name" value="Acyl-CoA dehydrogenase NM domain-like"/>
    <property type="match status" value="1"/>
</dbReference>
<comment type="pathway">
    <text evidence="10">Amino-acid metabolism; tryptophan metabolism.</text>
</comment>
<protein>
    <recommendedName>
        <fullName evidence="12">Glutaryl-CoA dehydrogenase, mitochondrial</fullName>
        <ecNumber evidence="11">1.3.8.6</ecNumber>
    </recommendedName>
</protein>
<dbReference type="CDD" id="cd01151">
    <property type="entry name" value="GCD"/>
    <property type="match status" value="1"/>
</dbReference>
<keyword evidence="8" id="KW-0496">Mitochondrion</keyword>
<evidence type="ECO:0000256" key="11">
    <source>
        <dbReference type="ARBA" id="ARBA00039033"/>
    </source>
</evidence>
<sequence>MNIVKISRVIHPRINSYTACKNALCTPRPHLTSHLKAASSEKFEWEDALNLESQLTPDEILIRDQFQDYCQEKLMPRITMANRNEVFDRDILYEMGELGVLGATISGYGCAGASYVAYGLLARECERVDSAYRSCMSVQSSLVMHPINTYGTTEQKENFLPKLARGELVGAFGLTEPNHGSDPGGMETRAVYDKTSNSYVLNGAKSWITNSPIADVFVVWAKCAKEGEGRETIRGFVLEKGTAGLSAPKIEGKFSLRASITGQIVMEDVRVPASSMFPDIEGLKGPFGCLNSARYGIGWGALGAAEFCLATARQYSLDRIQFEKPLARNQLIQKKFADALTEISTGLQACLRVGRLIDDGRSSPEMISLIKRNSCGKALDVARNMRDVLGGNGICDEYHVIRHVMNLEAVNTYEGTHDVHALILGRAITGLQAFTH</sequence>
<dbReference type="InterPro" id="IPR009100">
    <property type="entry name" value="AcylCoA_DH/oxidase_NM_dom_sf"/>
</dbReference>
<dbReference type="InterPro" id="IPR009075">
    <property type="entry name" value="AcylCo_DH/oxidase_C"/>
</dbReference>
<comment type="cofactor">
    <cofactor evidence="1 14">
        <name>FAD</name>
        <dbReference type="ChEBI" id="CHEBI:57692"/>
    </cofactor>
</comment>
<dbReference type="SUPFAM" id="SSF47203">
    <property type="entry name" value="Acyl-CoA dehydrogenase C-terminal domain-like"/>
    <property type="match status" value="1"/>
</dbReference>
<evidence type="ECO:0000256" key="9">
    <source>
        <dbReference type="ARBA" id="ARBA00037899"/>
    </source>
</evidence>
<evidence type="ECO:0000259" key="16">
    <source>
        <dbReference type="Pfam" id="PF02770"/>
    </source>
</evidence>
<evidence type="ECO:0000256" key="5">
    <source>
        <dbReference type="ARBA" id="ARBA00022827"/>
    </source>
</evidence>
<keyword evidence="7 14" id="KW-0560">Oxidoreductase</keyword>
<dbReference type="Pfam" id="PF02770">
    <property type="entry name" value="Acyl-CoA_dh_M"/>
    <property type="match status" value="1"/>
</dbReference>
<evidence type="ECO:0000256" key="10">
    <source>
        <dbReference type="ARBA" id="ARBA00037927"/>
    </source>
</evidence>
<evidence type="ECO:0000256" key="7">
    <source>
        <dbReference type="ARBA" id="ARBA00023002"/>
    </source>
</evidence>
<feature type="domain" description="Acyl-CoA dehydrogenase/oxidase C-terminal" evidence="15">
    <location>
        <begin position="288"/>
        <end position="428"/>
    </location>
</feature>
<dbReference type="InterPro" id="IPR046373">
    <property type="entry name" value="Acyl-CoA_Oxase/DH_mid-dom_sf"/>
</dbReference>
<dbReference type="Pfam" id="PF00441">
    <property type="entry name" value="Acyl-CoA_dh_1"/>
    <property type="match status" value="1"/>
</dbReference>
<dbReference type="PANTHER" id="PTHR42807">
    <property type="entry name" value="GLUTARYL-COA DEHYDROGENASE, MITOCHONDRIAL"/>
    <property type="match status" value="1"/>
</dbReference>
<evidence type="ECO:0000313" key="19">
    <source>
        <dbReference type="Proteomes" id="UP001642483"/>
    </source>
</evidence>
<dbReference type="EC" id="1.3.8.6" evidence="11"/>
<dbReference type="InterPro" id="IPR037069">
    <property type="entry name" value="AcylCoA_DH/ox_N_sf"/>
</dbReference>
<feature type="domain" description="Acyl-CoA dehydrogenase/oxidase N-terminal" evidence="17">
    <location>
        <begin position="56"/>
        <end position="167"/>
    </location>
</feature>
<organism evidence="18 19">
    <name type="scientific">Clavelina lepadiformis</name>
    <name type="common">Light-bulb sea squirt</name>
    <name type="synonym">Ascidia lepadiformis</name>
    <dbReference type="NCBI Taxonomy" id="159417"/>
    <lineage>
        <taxon>Eukaryota</taxon>
        <taxon>Metazoa</taxon>
        <taxon>Chordata</taxon>
        <taxon>Tunicata</taxon>
        <taxon>Ascidiacea</taxon>
        <taxon>Aplousobranchia</taxon>
        <taxon>Clavelinidae</taxon>
        <taxon>Clavelina</taxon>
    </lineage>
</organism>
<dbReference type="Pfam" id="PF02771">
    <property type="entry name" value="Acyl-CoA_dh_N"/>
    <property type="match status" value="1"/>
</dbReference>
<keyword evidence="4 14" id="KW-0285">Flavoprotein</keyword>
<evidence type="ECO:0000256" key="3">
    <source>
        <dbReference type="ARBA" id="ARBA00009347"/>
    </source>
</evidence>
<dbReference type="Gene3D" id="1.20.140.10">
    <property type="entry name" value="Butyryl-CoA Dehydrogenase, subunit A, domain 3"/>
    <property type="match status" value="1"/>
</dbReference>
<gene>
    <name evidence="18" type="ORF">CVLEPA_LOCUS11002</name>
</gene>
<dbReference type="Gene3D" id="1.10.540.10">
    <property type="entry name" value="Acyl-CoA dehydrogenase/oxidase, N-terminal domain"/>
    <property type="match status" value="1"/>
</dbReference>
<evidence type="ECO:0000313" key="18">
    <source>
        <dbReference type="EMBL" id="CAK8680747.1"/>
    </source>
</evidence>
<comment type="caution">
    <text evidence="18">The sequence shown here is derived from an EMBL/GenBank/DDBJ whole genome shotgun (WGS) entry which is preliminary data.</text>
</comment>
<feature type="domain" description="Acyl-CoA oxidase/dehydrogenase middle" evidence="16">
    <location>
        <begin position="171"/>
        <end position="269"/>
    </location>
</feature>
<comment type="catalytic activity">
    <reaction evidence="13">
        <text>glutaryl-CoA + oxidized [electron-transfer flavoprotein] + 2 H(+) = (2E)-butenoyl-CoA + reduced [electron-transfer flavoprotein] + CO2</text>
        <dbReference type="Rhea" id="RHEA:13389"/>
        <dbReference type="Rhea" id="RHEA-COMP:10685"/>
        <dbReference type="Rhea" id="RHEA-COMP:10686"/>
        <dbReference type="ChEBI" id="CHEBI:15378"/>
        <dbReference type="ChEBI" id="CHEBI:16526"/>
        <dbReference type="ChEBI" id="CHEBI:57332"/>
        <dbReference type="ChEBI" id="CHEBI:57378"/>
        <dbReference type="ChEBI" id="CHEBI:57692"/>
        <dbReference type="ChEBI" id="CHEBI:58307"/>
        <dbReference type="EC" id="1.3.8.6"/>
    </reaction>
</comment>
<evidence type="ECO:0000259" key="15">
    <source>
        <dbReference type="Pfam" id="PF00441"/>
    </source>
</evidence>
<evidence type="ECO:0000256" key="4">
    <source>
        <dbReference type="ARBA" id="ARBA00022630"/>
    </source>
</evidence>
<dbReference type="PANTHER" id="PTHR42807:SF1">
    <property type="entry name" value="GLUTARYL-COA DEHYDROGENASE, MITOCHONDRIAL"/>
    <property type="match status" value="1"/>
</dbReference>
<reference evidence="18 19" key="1">
    <citation type="submission" date="2024-02" db="EMBL/GenBank/DDBJ databases">
        <authorList>
            <person name="Daric V."/>
            <person name="Darras S."/>
        </authorList>
    </citation>
    <scope>NUCLEOTIDE SEQUENCE [LARGE SCALE GENOMIC DNA]</scope>
</reference>
<evidence type="ECO:0000256" key="1">
    <source>
        <dbReference type="ARBA" id="ARBA00001974"/>
    </source>
</evidence>
<evidence type="ECO:0000256" key="14">
    <source>
        <dbReference type="RuleBase" id="RU362125"/>
    </source>
</evidence>
<dbReference type="PROSITE" id="PS00073">
    <property type="entry name" value="ACYL_COA_DH_2"/>
    <property type="match status" value="1"/>
</dbReference>
<evidence type="ECO:0000256" key="12">
    <source>
        <dbReference type="ARBA" id="ARBA00039507"/>
    </source>
</evidence>
<keyword evidence="6" id="KW-0809">Transit peptide</keyword>
<evidence type="ECO:0000256" key="6">
    <source>
        <dbReference type="ARBA" id="ARBA00022946"/>
    </source>
</evidence>
<accession>A0ABP0FQR1</accession>
<dbReference type="Proteomes" id="UP001642483">
    <property type="component" value="Unassembled WGS sequence"/>
</dbReference>
<dbReference type="InterPro" id="IPR006089">
    <property type="entry name" value="Acyl-CoA_DH_CS"/>
</dbReference>
<evidence type="ECO:0000256" key="13">
    <source>
        <dbReference type="ARBA" id="ARBA00049493"/>
    </source>
</evidence>
<dbReference type="InterPro" id="IPR036250">
    <property type="entry name" value="AcylCo_DH-like_C"/>
</dbReference>
<proteinExistence type="inferred from homology"/>
<evidence type="ECO:0000259" key="17">
    <source>
        <dbReference type="Pfam" id="PF02771"/>
    </source>
</evidence>
<evidence type="ECO:0000256" key="8">
    <source>
        <dbReference type="ARBA" id="ARBA00023128"/>
    </source>
</evidence>
<comment type="similarity">
    <text evidence="3 14">Belongs to the acyl-CoA dehydrogenase family.</text>
</comment>
<dbReference type="Gene3D" id="2.40.110.10">
    <property type="entry name" value="Butyryl-CoA Dehydrogenase, subunit A, domain 2"/>
    <property type="match status" value="1"/>
</dbReference>